<evidence type="ECO:0000313" key="7">
    <source>
        <dbReference type="Proteomes" id="UP001642520"/>
    </source>
</evidence>
<dbReference type="Proteomes" id="UP001642520">
    <property type="component" value="Unassembled WGS sequence"/>
</dbReference>
<gene>
    <name evidence="6" type="ORF">XYLVIOL_LOCUS11049</name>
</gene>
<name>A0ABP1PGR4_XYLVO</name>
<keyword evidence="1" id="KW-0479">Metal-binding</keyword>
<evidence type="ECO:0000256" key="1">
    <source>
        <dbReference type="ARBA" id="ARBA00022723"/>
    </source>
</evidence>
<evidence type="ECO:0000256" key="3">
    <source>
        <dbReference type="ARBA" id="ARBA00022833"/>
    </source>
</evidence>
<dbReference type="InterPro" id="IPR049899">
    <property type="entry name" value="Znf_C2HC_C3H"/>
</dbReference>
<evidence type="ECO:0000259" key="5">
    <source>
        <dbReference type="PROSITE" id="PS52027"/>
    </source>
</evidence>
<evidence type="ECO:0000256" key="4">
    <source>
        <dbReference type="PROSITE-ProRule" id="PRU01371"/>
    </source>
</evidence>
<protein>
    <recommendedName>
        <fullName evidence="5">C2HC/C3H-type domain-containing protein</fullName>
    </recommendedName>
</protein>
<comment type="caution">
    <text evidence="6">The sequence shown here is derived from an EMBL/GenBank/DDBJ whole genome shotgun (WGS) entry which is preliminary data.</text>
</comment>
<keyword evidence="3" id="KW-0862">Zinc</keyword>
<evidence type="ECO:0000256" key="2">
    <source>
        <dbReference type="ARBA" id="ARBA00022771"/>
    </source>
</evidence>
<sequence>MPQAVKTKTGKKNAGTQTREIDTVLEIARLQEQVKLLTIENEHLRKYNVESISDVLKPVPSISIDSARTPKLNEIQRRTLQNQSIQGRNAKATMRGCTCKGKCSSKQCGCVKKDSQCGKWCKCDDAICKNKEHEGKDQNKENLYQDELMHNQQVVNKRLADVTRHKSLFSPDTTIESEALNAEPFSPISAFCDNSKKLTFDADDEIEVGEVSKQLGKQSTENNKIASENITRRRDRLKRNNLKAPSEYVRTLRSSSNEEKLREPDLKIEKQALRRCSSNEIEIDKTTQIETRTNNYIQSVVQGMTSLRGQKKSKTKVKKTIASNNSNSKEETNFIPMENNMKTIVDNATTEVSELFKEQQTVSHSKNESCNVIEDHNNDFNPMRPKHELFRTPVHDNDKTQSRNVSSDISLFTSIDIAKEEGFEISAELSQAEVNWEEYQAQLVPCNKCKRKFHPCRIKKHESCCKMI</sequence>
<accession>A0ABP1PGR4</accession>
<dbReference type="EMBL" id="CAXAJV020001301">
    <property type="protein sequence ID" value="CAL7952392.1"/>
    <property type="molecule type" value="Genomic_DNA"/>
</dbReference>
<reference evidence="6 7" key="1">
    <citation type="submission" date="2024-08" db="EMBL/GenBank/DDBJ databases">
        <authorList>
            <person name="Will J Nash"/>
            <person name="Angela Man"/>
            <person name="Seanna McTaggart"/>
            <person name="Kendall Baker"/>
            <person name="Tom Barker"/>
            <person name="Leah Catchpole"/>
            <person name="Alex Durrant"/>
            <person name="Karim Gharbi"/>
            <person name="Naomi Irish"/>
            <person name="Gemy Kaithakottil"/>
            <person name="Debby Ku"/>
            <person name="Aaliyah Providence"/>
            <person name="Felix Shaw"/>
            <person name="David Swarbreck"/>
            <person name="Chris Watkins"/>
            <person name="Ann M. McCartney"/>
            <person name="Giulio Formenti"/>
            <person name="Alice Mouton"/>
            <person name="Noel Vella"/>
            <person name="Bjorn M von Reumont"/>
            <person name="Adriana Vella"/>
            <person name="Wilfried Haerty"/>
        </authorList>
    </citation>
    <scope>NUCLEOTIDE SEQUENCE [LARGE SCALE GENOMIC DNA]</scope>
</reference>
<dbReference type="PROSITE" id="PS52027">
    <property type="entry name" value="ZF_C2HC_C3H"/>
    <property type="match status" value="1"/>
</dbReference>
<evidence type="ECO:0000313" key="6">
    <source>
        <dbReference type="EMBL" id="CAL7952392.1"/>
    </source>
</evidence>
<organism evidence="6 7">
    <name type="scientific">Xylocopa violacea</name>
    <name type="common">Violet carpenter bee</name>
    <name type="synonym">Apis violacea</name>
    <dbReference type="NCBI Taxonomy" id="135666"/>
    <lineage>
        <taxon>Eukaryota</taxon>
        <taxon>Metazoa</taxon>
        <taxon>Ecdysozoa</taxon>
        <taxon>Arthropoda</taxon>
        <taxon>Hexapoda</taxon>
        <taxon>Insecta</taxon>
        <taxon>Pterygota</taxon>
        <taxon>Neoptera</taxon>
        <taxon>Endopterygota</taxon>
        <taxon>Hymenoptera</taxon>
        <taxon>Apocrita</taxon>
        <taxon>Aculeata</taxon>
        <taxon>Apoidea</taxon>
        <taxon>Anthophila</taxon>
        <taxon>Apidae</taxon>
        <taxon>Xylocopa</taxon>
        <taxon>Xylocopa</taxon>
    </lineage>
</organism>
<proteinExistence type="predicted"/>
<keyword evidence="2 4" id="KW-0863">Zinc-finger</keyword>
<feature type="domain" description="C2HC/C3H-type" evidence="5">
    <location>
        <begin position="442"/>
        <end position="468"/>
    </location>
</feature>
<keyword evidence="7" id="KW-1185">Reference proteome</keyword>
<dbReference type="Gene3D" id="3.30.160.60">
    <property type="entry name" value="Classic Zinc Finger"/>
    <property type="match status" value="1"/>
</dbReference>